<dbReference type="GO" id="GO:0032259">
    <property type="term" value="P:methylation"/>
    <property type="evidence" value="ECO:0007669"/>
    <property type="project" value="UniProtKB-KW"/>
</dbReference>
<keyword evidence="1" id="KW-0472">Membrane</keyword>
<protein>
    <submittedName>
        <fullName evidence="3">Methyltransferase type 11 domain containing protein</fullName>
    </submittedName>
</protein>
<dbReference type="EMBL" id="JAGRRH010000015">
    <property type="protein sequence ID" value="KAG7356040.1"/>
    <property type="molecule type" value="Genomic_DNA"/>
</dbReference>
<dbReference type="InterPro" id="IPR013216">
    <property type="entry name" value="Methyltransf_11"/>
</dbReference>
<dbReference type="Proteomes" id="UP000693970">
    <property type="component" value="Unassembled WGS sequence"/>
</dbReference>
<sequence>MASNLARNAPMIAAAGGIYVAACYIGYSAVQKNKADIEETELTIQTGDNFSFISNPNRTDQFQNVAAKYDDEIGRDESVMGINLLRRSLLYFHAKGTVLEVGAGTGRNIPYYPSSSVDRVLMTDSSDKMLAQARKKIQNIERPKFACRVGDCTTLDEFPDQCFDTVVDTFGLCSYQNPVNVLKEMKRVCKPDGKILLLEHGRSKTWDFITKYLDKNAERHAKNWGCVWNRDLDQIVEESGLQLETLHTWHFGTTYYMVCRPGTARR</sequence>
<name>A0A9K3L6X7_9STRA</name>
<keyword evidence="4" id="KW-1185">Reference proteome</keyword>
<dbReference type="Pfam" id="PF08241">
    <property type="entry name" value="Methyltransf_11"/>
    <property type="match status" value="1"/>
</dbReference>
<feature type="domain" description="Methyltransferase type 11" evidence="2">
    <location>
        <begin position="99"/>
        <end position="196"/>
    </location>
</feature>
<gene>
    <name evidence="3" type="ORF">IV203_000726</name>
</gene>
<evidence type="ECO:0000313" key="4">
    <source>
        <dbReference type="Proteomes" id="UP000693970"/>
    </source>
</evidence>
<organism evidence="3 4">
    <name type="scientific">Nitzschia inconspicua</name>
    <dbReference type="NCBI Taxonomy" id="303405"/>
    <lineage>
        <taxon>Eukaryota</taxon>
        <taxon>Sar</taxon>
        <taxon>Stramenopiles</taxon>
        <taxon>Ochrophyta</taxon>
        <taxon>Bacillariophyta</taxon>
        <taxon>Bacillariophyceae</taxon>
        <taxon>Bacillariophycidae</taxon>
        <taxon>Bacillariales</taxon>
        <taxon>Bacillariaceae</taxon>
        <taxon>Nitzschia</taxon>
    </lineage>
</organism>
<dbReference type="AlphaFoldDB" id="A0A9K3L6X7"/>
<dbReference type="CDD" id="cd02440">
    <property type="entry name" value="AdoMet_MTases"/>
    <property type="match status" value="1"/>
</dbReference>
<keyword evidence="1" id="KW-0812">Transmembrane</keyword>
<keyword evidence="3" id="KW-0489">Methyltransferase</keyword>
<reference evidence="3" key="2">
    <citation type="submission" date="2021-04" db="EMBL/GenBank/DDBJ databases">
        <authorList>
            <person name="Podell S."/>
        </authorList>
    </citation>
    <scope>NUCLEOTIDE SEQUENCE</scope>
    <source>
        <strain evidence="3">Hildebrandi</strain>
    </source>
</reference>
<accession>A0A9K3L6X7</accession>
<keyword evidence="1" id="KW-1133">Transmembrane helix</keyword>
<evidence type="ECO:0000313" key="3">
    <source>
        <dbReference type="EMBL" id="KAG7356040.1"/>
    </source>
</evidence>
<evidence type="ECO:0000256" key="1">
    <source>
        <dbReference type="SAM" id="Phobius"/>
    </source>
</evidence>
<evidence type="ECO:0000259" key="2">
    <source>
        <dbReference type="Pfam" id="PF08241"/>
    </source>
</evidence>
<comment type="caution">
    <text evidence="3">The sequence shown here is derived from an EMBL/GenBank/DDBJ whole genome shotgun (WGS) entry which is preliminary data.</text>
</comment>
<keyword evidence="3" id="KW-0808">Transferase</keyword>
<feature type="transmembrane region" description="Helical" evidence="1">
    <location>
        <begin position="12"/>
        <end position="30"/>
    </location>
</feature>
<proteinExistence type="predicted"/>
<dbReference type="PANTHER" id="PTHR42912">
    <property type="entry name" value="METHYLTRANSFERASE"/>
    <property type="match status" value="1"/>
</dbReference>
<dbReference type="PANTHER" id="PTHR42912:SF80">
    <property type="entry name" value="METHYLTRANSFERASE DOMAIN-CONTAINING PROTEIN"/>
    <property type="match status" value="1"/>
</dbReference>
<reference evidence="3" key="1">
    <citation type="journal article" date="2021" name="Sci. Rep.">
        <title>Diploid genomic architecture of Nitzschia inconspicua, an elite biomass production diatom.</title>
        <authorList>
            <person name="Oliver A."/>
            <person name="Podell S."/>
            <person name="Pinowska A."/>
            <person name="Traller J.C."/>
            <person name="Smith S.R."/>
            <person name="McClure R."/>
            <person name="Beliaev A."/>
            <person name="Bohutskyi P."/>
            <person name="Hill E.A."/>
            <person name="Rabines A."/>
            <person name="Zheng H."/>
            <person name="Allen L.Z."/>
            <person name="Kuo A."/>
            <person name="Grigoriev I.V."/>
            <person name="Allen A.E."/>
            <person name="Hazlebeck D."/>
            <person name="Allen E.E."/>
        </authorList>
    </citation>
    <scope>NUCLEOTIDE SEQUENCE</scope>
    <source>
        <strain evidence="3">Hildebrandi</strain>
    </source>
</reference>
<dbReference type="GO" id="GO:0008757">
    <property type="term" value="F:S-adenosylmethionine-dependent methyltransferase activity"/>
    <property type="evidence" value="ECO:0007669"/>
    <property type="project" value="InterPro"/>
</dbReference>
<dbReference type="InterPro" id="IPR050508">
    <property type="entry name" value="Methyltransf_Superfamily"/>
</dbReference>
<dbReference type="OrthoDB" id="416496at2759"/>